<keyword evidence="4" id="KW-1133">Transmembrane helix</keyword>
<dbReference type="EMBL" id="ASHM01070666">
    <property type="protein sequence ID" value="PNX55211.1"/>
    <property type="molecule type" value="Genomic_DNA"/>
</dbReference>
<gene>
    <name evidence="6" type="ORF">L195_g048838</name>
</gene>
<dbReference type="GO" id="GO:0005737">
    <property type="term" value="C:cytoplasm"/>
    <property type="evidence" value="ECO:0007669"/>
    <property type="project" value="TreeGrafter"/>
</dbReference>
<dbReference type="GO" id="GO:0004817">
    <property type="term" value="F:cysteine-tRNA ligase activity"/>
    <property type="evidence" value="ECO:0007669"/>
    <property type="project" value="TreeGrafter"/>
</dbReference>
<accession>A0A2K3JMF6</accession>
<keyword evidence="2" id="KW-0547">Nucleotide-binding</keyword>
<dbReference type="Proteomes" id="UP000236291">
    <property type="component" value="Unassembled WGS sequence"/>
</dbReference>
<dbReference type="GO" id="GO:0005524">
    <property type="term" value="F:ATP binding"/>
    <property type="evidence" value="ECO:0007669"/>
    <property type="project" value="UniProtKB-KW"/>
</dbReference>
<dbReference type="ExpressionAtlas" id="A0A2K3JMF6">
    <property type="expression patterns" value="baseline"/>
</dbReference>
<sequence length="146" mass="16578">MPQIIDMIEKILNNGYAYNVDADIYFNVENFPEYWKLSSRGLEDNRAGERVAVDSRKKNPADFALWKSAKPGEPFWESPWGPGRPGWHIECSAMSAAYLGHSFDIHDGGIDLVFLTMKMKLLRVVLRVVRVILVYGCTMVLSPLTL</sequence>
<keyword evidence="4" id="KW-0812">Transmembrane</keyword>
<evidence type="ECO:0000313" key="6">
    <source>
        <dbReference type="EMBL" id="PNX55211.1"/>
    </source>
</evidence>
<evidence type="ECO:0000313" key="7">
    <source>
        <dbReference type="Proteomes" id="UP000236291"/>
    </source>
</evidence>
<dbReference type="AlphaFoldDB" id="A0A2K3JMF6"/>
<feature type="domain" description="tRNA synthetases class I catalytic" evidence="5">
    <location>
        <begin position="1"/>
        <end position="114"/>
    </location>
</feature>
<dbReference type="InterPro" id="IPR014729">
    <property type="entry name" value="Rossmann-like_a/b/a_fold"/>
</dbReference>
<dbReference type="InterPro" id="IPR024909">
    <property type="entry name" value="Cys-tRNA/MSH_ligase"/>
</dbReference>
<proteinExistence type="predicted"/>
<name>A0A2K3JMF6_TRIPR</name>
<keyword evidence="4" id="KW-0472">Membrane</keyword>
<dbReference type="PANTHER" id="PTHR10890:SF25">
    <property type="entry name" value="CYSTEINE--TRNA LIGASE, CHLOROPLASTIC_MITOCHONDRIAL"/>
    <property type="match status" value="1"/>
</dbReference>
<evidence type="ECO:0000256" key="4">
    <source>
        <dbReference type="SAM" id="Phobius"/>
    </source>
</evidence>
<dbReference type="GO" id="GO:0006423">
    <property type="term" value="P:cysteinyl-tRNA aminoacylation"/>
    <property type="evidence" value="ECO:0007669"/>
    <property type="project" value="TreeGrafter"/>
</dbReference>
<organism evidence="6 7">
    <name type="scientific">Trifolium pratense</name>
    <name type="common">Red clover</name>
    <dbReference type="NCBI Taxonomy" id="57577"/>
    <lineage>
        <taxon>Eukaryota</taxon>
        <taxon>Viridiplantae</taxon>
        <taxon>Streptophyta</taxon>
        <taxon>Embryophyta</taxon>
        <taxon>Tracheophyta</taxon>
        <taxon>Spermatophyta</taxon>
        <taxon>Magnoliopsida</taxon>
        <taxon>eudicotyledons</taxon>
        <taxon>Gunneridae</taxon>
        <taxon>Pentapetalae</taxon>
        <taxon>rosids</taxon>
        <taxon>fabids</taxon>
        <taxon>Fabales</taxon>
        <taxon>Fabaceae</taxon>
        <taxon>Papilionoideae</taxon>
        <taxon>50 kb inversion clade</taxon>
        <taxon>NPAAA clade</taxon>
        <taxon>Hologalegina</taxon>
        <taxon>IRL clade</taxon>
        <taxon>Trifolieae</taxon>
        <taxon>Trifolium</taxon>
    </lineage>
</organism>
<keyword evidence="3" id="KW-0067">ATP-binding</keyword>
<feature type="transmembrane region" description="Helical" evidence="4">
    <location>
        <begin position="124"/>
        <end position="144"/>
    </location>
</feature>
<dbReference type="PANTHER" id="PTHR10890">
    <property type="entry name" value="CYSTEINYL-TRNA SYNTHETASE"/>
    <property type="match status" value="1"/>
</dbReference>
<reference evidence="6 7" key="2">
    <citation type="journal article" date="2017" name="Front. Plant Sci.">
        <title>Gene Classification and Mining of Molecular Markers Useful in Red Clover (Trifolium pratense) Breeding.</title>
        <authorList>
            <person name="Istvanek J."/>
            <person name="Dluhosova J."/>
            <person name="Dluhos P."/>
            <person name="Patkova L."/>
            <person name="Nedelnik J."/>
            <person name="Repkova J."/>
        </authorList>
    </citation>
    <scope>NUCLEOTIDE SEQUENCE [LARGE SCALE GENOMIC DNA]</scope>
    <source>
        <strain evidence="7">cv. Tatra</strain>
        <tissue evidence="6">Young leaves</tissue>
    </source>
</reference>
<reference evidence="6 7" key="1">
    <citation type="journal article" date="2014" name="Am. J. Bot.">
        <title>Genome assembly and annotation for red clover (Trifolium pratense; Fabaceae).</title>
        <authorList>
            <person name="Istvanek J."/>
            <person name="Jaros M."/>
            <person name="Krenek A."/>
            <person name="Repkova J."/>
        </authorList>
    </citation>
    <scope>NUCLEOTIDE SEQUENCE [LARGE SCALE GENOMIC DNA]</scope>
    <source>
        <strain evidence="7">cv. Tatra</strain>
        <tissue evidence="6">Young leaves</tissue>
    </source>
</reference>
<dbReference type="Gene3D" id="3.40.50.620">
    <property type="entry name" value="HUPs"/>
    <property type="match status" value="1"/>
</dbReference>
<dbReference type="SUPFAM" id="SSF52374">
    <property type="entry name" value="Nucleotidylyl transferase"/>
    <property type="match status" value="1"/>
</dbReference>
<dbReference type="InterPro" id="IPR032678">
    <property type="entry name" value="tRNA-synt_1_cat_dom"/>
</dbReference>
<evidence type="ECO:0000256" key="1">
    <source>
        <dbReference type="ARBA" id="ARBA00022598"/>
    </source>
</evidence>
<evidence type="ECO:0000259" key="5">
    <source>
        <dbReference type="Pfam" id="PF01406"/>
    </source>
</evidence>
<dbReference type="STRING" id="57577.A0A2K3JMF6"/>
<protein>
    <submittedName>
        <fullName evidence="6">Cysteine-tRNA ligase-like protein</fullName>
    </submittedName>
</protein>
<evidence type="ECO:0000256" key="2">
    <source>
        <dbReference type="ARBA" id="ARBA00022741"/>
    </source>
</evidence>
<keyword evidence="1 6" id="KW-0436">Ligase</keyword>
<dbReference type="Pfam" id="PF01406">
    <property type="entry name" value="tRNA-synt_1e"/>
    <property type="match status" value="1"/>
</dbReference>
<comment type="caution">
    <text evidence="6">The sequence shown here is derived from an EMBL/GenBank/DDBJ whole genome shotgun (WGS) entry which is preliminary data.</text>
</comment>
<dbReference type="PRINTS" id="PR00983">
    <property type="entry name" value="TRNASYNTHCYS"/>
</dbReference>
<evidence type="ECO:0000256" key="3">
    <source>
        <dbReference type="ARBA" id="ARBA00022840"/>
    </source>
</evidence>